<accession>A0ABN6SE85</accession>
<dbReference type="Gene3D" id="3.40.30.10">
    <property type="entry name" value="Glutaredoxin"/>
    <property type="match status" value="1"/>
</dbReference>
<sequence length="129" mass="14950">MTNSHQQPLFVCYARCSTCAKARTWLQEHHIDVHERDIKGDNPTYEELKTWLRLSGLPIKRFFNTSGMSYRQLDADHRPDALSEDEALRLLAKDGMLVKRPILVDGDHVLVGFHLSDWEGYLNAQTNRK</sequence>
<protein>
    <submittedName>
        <fullName evidence="2">ArsC family transcriptional regulator</fullName>
    </submittedName>
</protein>
<gene>
    <name evidence="2" type="ORF">KIM372_11220</name>
</gene>
<evidence type="ECO:0000256" key="1">
    <source>
        <dbReference type="PROSITE-ProRule" id="PRU01282"/>
    </source>
</evidence>
<reference evidence="2 3" key="1">
    <citation type="journal article" date="2023" name="Microbiol. Spectr.">
        <title>Symbiosis of Carpenter Bees with Uncharacterized Lactic Acid Bacteria Showing NAD Auxotrophy.</title>
        <authorList>
            <person name="Kawasaki S."/>
            <person name="Ozawa K."/>
            <person name="Mori T."/>
            <person name="Yamamoto A."/>
            <person name="Ito M."/>
            <person name="Ohkuma M."/>
            <person name="Sakamoto M."/>
            <person name="Matsutani M."/>
        </authorList>
    </citation>
    <scope>NUCLEOTIDE SEQUENCE [LARGE SCALE GENOMIC DNA]</scope>
    <source>
        <strain evidence="2 3">Kim37-2</strain>
    </source>
</reference>
<evidence type="ECO:0000313" key="2">
    <source>
        <dbReference type="EMBL" id="BDR53215.1"/>
    </source>
</evidence>
<dbReference type="SUPFAM" id="SSF52833">
    <property type="entry name" value="Thioredoxin-like"/>
    <property type="match status" value="1"/>
</dbReference>
<dbReference type="InterPro" id="IPR006504">
    <property type="entry name" value="Tscrpt_reg_Spx/MgsR"/>
</dbReference>
<dbReference type="Proteomes" id="UP001321766">
    <property type="component" value="Chromosome"/>
</dbReference>
<dbReference type="PROSITE" id="PS51353">
    <property type="entry name" value="ARSC"/>
    <property type="match status" value="1"/>
</dbReference>
<dbReference type="PANTHER" id="PTHR30041">
    <property type="entry name" value="ARSENATE REDUCTASE"/>
    <property type="match status" value="1"/>
</dbReference>
<dbReference type="PANTHER" id="PTHR30041:SF8">
    <property type="entry name" value="PROTEIN YFFB"/>
    <property type="match status" value="1"/>
</dbReference>
<dbReference type="EMBL" id="AP026798">
    <property type="protein sequence ID" value="BDR53215.1"/>
    <property type="molecule type" value="Genomic_DNA"/>
</dbReference>
<evidence type="ECO:0000313" key="3">
    <source>
        <dbReference type="Proteomes" id="UP001321766"/>
    </source>
</evidence>
<comment type="similarity">
    <text evidence="1">Belongs to the ArsC family.</text>
</comment>
<dbReference type="InterPro" id="IPR036249">
    <property type="entry name" value="Thioredoxin-like_sf"/>
</dbReference>
<name>A0ABN6SE85_9BIFI</name>
<dbReference type="Pfam" id="PF03960">
    <property type="entry name" value="ArsC"/>
    <property type="match status" value="1"/>
</dbReference>
<dbReference type="InterPro" id="IPR006660">
    <property type="entry name" value="Arsenate_reductase-like"/>
</dbReference>
<keyword evidence="3" id="KW-1185">Reference proteome</keyword>
<dbReference type="CDD" id="cd03036">
    <property type="entry name" value="ArsC_like"/>
    <property type="match status" value="1"/>
</dbReference>
<proteinExistence type="inferred from homology"/>
<dbReference type="NCBIfam" id="TIGR01617">
    <property type="entry name" value="arsC_related"/>
    <property type="match status" value="1"/>
</dbReference>
<organism evidence="2 3">
    <name type="scientific">Bombiscardovia nodaiensis</name>
    <dbReference type="NCBI Taxonomy" id="2932181"/>
    <lineage>
        <taxon>Bacteria</taxon>
        <taxon>Bacillati</taxon>
        <taxon>Actinomycetota</taxon>
        <taxon>Actinomycetes</taxon>
        <taxon>Bifidobacteriales</taxon>
        <taxon>Bifidobacteriaceae</taxon>
        <taxon>Bombiscardovia</taxon>
    </lineage>
</organism>